<protein>
    <submittedName>
        <fullName evidence="2">Predicted flavoprotein CzcO associated with the cation diffusion facilitator CzcD</fullName>
    </submittedName>
</protein>
<accession>A0A1I5H1H9</accession>
<dbReference type="Gene3D" id="3.50.50.60">
    <property type="entry name" value="FAD/NAD(P)-binding domain"/>
    <property type="match status" value="3"/>
</dbReference>
<dbReference type="PANTHER" id="PTHR42877:SF4">
    <property type="entry name" value="FAD_NAD(P)-BINDING DOMAIN-CONTAINING PROTEIN-RELATED"/>
    <property type="match status" value="1"/>
</dbReference>
<evidence type="ECO:0000313" key="3">
    <source>
        <dbReference type="Proteomes" id="UP000199614"/>
    </source>
</evidence>
<keyword evidence="1" id="KW-0560">Oxidoreductase</keyword>
<dbReference type="GO" id="GO:0016491">
    <property type="term" value="F:oxidoreductase activity"/>
    <property type="evidence" value="ECO:0007669"/>
    <property type="project" value="UniProtKB-KW"/>
</dbReference>
<evidence type="ECO:0000256" key="1">
    <source>
        <dbReference type="ARBA" id="ARBA00023002"/>
    </source>
</evidence>
<organism evidence="2 3">
    <name type="scientific">Pseudonocardia ammonioxydans</name>
    <dbReference type="NCBI Taxonomy" id="260086"/>
    <lineage>
        <taxon>Bacteria</taxon>
        <taxon>Bacillati</taxon>
        <taxon>Actinomycetota</taxon>
        <taxon>Actinomycetes</taxon>
        <taxon>Pseudonocardiales</taxon>
        <taxon>Pseudonocardiaceae</taxon>
        <taxon>Pseudonocardia</taxon>
    </lineage>
</organism>
<dbReference type="InterPro" id="IPR036188">
    <property type="entry name" value="FAD/NAD-bd_sf"/>
</dbReference>
<dbReference type="GO" id="GO:0050660">
    <property type="term" value="F:flavin adenine dinucleotide binding"/>
    <property type="evidence" value="ECO:0007669"/>
    <property type="project" value="InterPro"/>
</dbReference>
<dbReference type="AlphaFoldDB" id="A0A1I5H1H9"/>
<dbReference type="OrthoDB" id="5168853at2"/>
<dbReference type="PANTHER" id="PTHR42877">
    <property type="entry name" value="L-ORNITHINE N(5)-MONOOXYGENASE-RELATED"/>
    <property type="match status" value="1"/>
</dbReference>
<reference evidence="2 3" key="1">
    <citation type="submission" date="2016-10" db="EMBL/GenBank/DDBJ databases">
        <authorList>
            <person name="de Groot N.N."/>
        </authorList>
    </citation>
    <scope>NUCLEOTIDE SEQUENCE [LARGE SCALE GENOMIC DNA]</scope>
    <source>
        <strain evidence="2 3">CGMCC 4.1877</strain>
    </source>
</reference>
<proteinExistence type="predicted"/>
<dbReference type="EMBL" id="FOUY01000055">
    <property type="protein sequence ID" value="SFO42124.1"/>
    <property type="molecule type" value="Genomic_DNA"/>
</dbReference>
<sequence>MTFAAEQETGESRGAIRIHPVDEVEVLIVGSGFSGLGLAARLEQAGIRSYRILEAADDLGGTWRDNTYPGCGCDIPSPLYSFSFDQKPDWSRLFASQPEILDYLREVARRRGLTEHIRFGQTVDKARWHDDDARWEVITADGSRHRARFLVSAVGPLHHPSYPDLTGIENFEGPVFHSATWRHDVDLTGKRVAVIGTGASAIQFVPAVVDQVEKLTVFQRTPPWIVPKADRPFTDRHRTLARLFPPYRWWVRWRLFWLHENRAAGFVTDPAAMQKTEDLARDLIRRQVPDPELRAKVTPDYAVGCKRLLISKDWYPAIGRPNVEIRTGGVREVQPGSVVGDDGTKTAADVLIFGTGFDAQNTIRIDIEGRDGLRLADAWSAGNQAYLGTTVAGFPNLFLMVGPNTGLGHNSQIFMIESQARYIVELLQRLRRRGARTVEVRPTVQESFNRWLDRRMDATVWQNGGCRSWYQDPRSGRNTVLWPDTSIAFWRRTRRPRLSDYLRDGT</sequence>
<dbReference type="InterPro" id="IPR000960">
    <property type="entry name" value="Flavin_mOase"/>
</dbReference>
<keyword evidence="3" id="KW-1185">Reference proteome</keyword>
<dbReference type="Proteomes" id="UP000199614">
    <property type="component" value="Unassembled WGS sequence"/>
</dbReference>
<dbReference type="GO" id="GO:0050661">
    <property type="term" value="F:NADP binding"/>
    <property type="evidence" value="ECO:0007669"/>
    <property type="project" value="InterPro"/>
</dbReference>
<name>A0A1I5H1H9_PSUAM</name>
<dbReference type="STRING" id="260086.SAMN05216207_105512"/>
<evidence type="ECO:0000313" key="2">
    <source>
        <dbReference type="EMBL" id="SFO42124.1"/>
    </source>
</evidence>
<dbReference type="SUPFAM" id="SSF51905">
    <property type="entry name" value="FAD/NAD(P)-binding domain"/>
    <property type="match status" value="1"/>
</dbReference>
<gene>
    <name evidence="2" type="ORF">SAMN05216207_105512</name>
</gene>
<dbReference type="PRINTS" id="PR00370">
    <property type="entry name" value="FMOXYGENASE"/>
</dbReference>
<dbReference type="InterPro" id="IPR051209">
    <property type="entry name" value="FAD-bind_Monooxygenase_sf"/>
</dbReference>
<dbReference type="Pfam" id="PF13738">
    <property type="entry name" value="Pyr_redox_3"/>
    <property type="match status" value="1"/>
</dbReference>